<reference evidence="1" key="1">
    <citation type="submission" date="2023-05" db="EMBL/GenBank/DDBJ databases">
        <authorList>
            <person name="Huff M."/>
        </authorList>
    </citation>
    <scope>NUCLEOTIDE SEQUENCE</scope>
</reference>
<proteinExistence type="predicted"/>
<name>A0AAD2DQC7_9LAMI</name>
<evidence type="ECO:0000313" key="2">
    <source>
        <dbReference type="Proteomes" id="UP000834106"/>
    </source>
</evidence>
<keyword evidence="2" id="KW-1185">Reference proteome</keyword>
<dbReference type="EMBL" id="OU503040">
    <property type="protein sequence ID" value="CAI9760648.1"/>
    <property type="molecule type" value="Genomic_DNA"/>
</dbReference>
<dbReference type="Proteomes" id="UP000834106">
    <property type="component" value="Chromosome 5"/>
</dbReference>
<evidence type="ECO:0000313" key="1">
    <source>
        <dbReference type="EMBL" id="CAI9760648.1"/>
    </source>
</evidence>
<sequence>MTHRCSGEQVAEVSEAASCPFCSGRELLIDGLCTGIGCCQNSTPKGLQFICNSLGSFYNRTNISSFNPCGYGFLGDQDVFKFHKSDFSDESFRNRTIENVPIVIYWAIGNQSCSDAKKSTDYALAMYVDVAMVVSVGAVDCCGSGVVILKGSMMWRGGCGGFGGNGHGHGHGGRGWE</sequence>
<dbReference type="PANTHER" id="PTHR33491">
    <property type="entry name" value="OSJNBA0016N04.9 PROTEIN"/>
    <property type="match status" value="1"/>
</dbReference>
<dbReference type="AlphaFoldDB" id="A0AAD2DQC7"/>
<protein>
    <submittedName>
        <fullName evidence="1">Uncharacterized protein</fullName>
    </submittedName>
</protein>
<gene>
    <name evidence="1" type="ORF">FPE_LOCUS8078</name>
</gene>
<accession>A0AAD2DQC7</accession>
<organism evidence="1 2">
    <name type="scientific">Fraxinus pennsylvanica</name>
    <dbReference type="NCBI Taxonomy" id="56036"/>
    <lineage>
        <taxon>Eukaryota</taxon>
        <taxon>Viridiplantae</taxon>
        <taxon>Streptophyta</taxon>
        <taxon>Embryophyta</taxon>
        <taxon>Tracheophyta</taxon>
        <taxon>Spermatophyta</taxon>
        <taxon>Magnoliopsida</taxon>
        <taxon>eudicotyledons</taxon>
        <taxon>Gunneridae</taxon>
        <taxon>Pentapetalae</taxon>
        <taxon>asterids</taxon>
        <taxon>lamiids</taxon>
        <taxon>Lamiales</taxon>
        <taxon>Oleaceae</taxon>
        <taxon>Oleeae</taxon>
        <taxon>Fraxinus</taxon>
    </lineage>
</organism>